<dbReference type="AlphaFoldDB" id="A0A832SV24"/>
<name>A0A832SV24_9EURY</name>
<dbReference type="EMBL" id="DUJS01000004">
    <property type="protein sequence ID" value="HII70752.1"/>
    <property type="molecule type" value="Genomic_DNA"/>
</dbReference>
<protein>
    <submittedName>
        <fullName evidence="1">Uncharacterized protein</fullName>
    </submittedName>
</protein>
<dbReference type="Proteomes" id="UP000619545">
    <property type="component" value="Unassembled WGS sequence"/>
</dbReference>
<reference evidence="1" key="1">
    <citation type="journal article" date="2020" name="bioRxiv">
        <title>A rank-normalized archaeal taxonomy based on genome phylogeny resolves widespread incomplete and uneven classifications.</title>
        <authorList>
            <person name="Rinke C."/>
            <person name="Chuvochina M."/>
            <person name="Mussig A.J."/>
            <person name="Chaumeil P.-A."/>
            <person name="Waite D.W."/>
            <person name="Whitman W.B."/>
            <person name="Parks D.H."/>
            <person name="Hugenholtz P."/>
        </authorList>
    </citation>
    <scope>NUCLEOTIDE SEQUENCE</scope>
    <source>
        <strain evidence="1">UBA8853</strain>
    </source>
</reference>
<dbReference type="GeneID" id="1477411"/>
<sequence length="238" mass="26676">MAKAERSDAGKDKVWIPDEEAKRIGADVSLQVLDALAKRDYPVYDLKKHAELDVRSVAREVVREIGGMAGLEFSLKGVDTVLDKFLSKIPVVKTVVAEEELEPVAEEDRYVCFIAVDPRNYRELREKAGAIAVTAREELDLDHTPLVLVRNDLCVGPEEFGVLALHSSEVAKERPPFKVEVLVGEDLKPTMIRLARFIASTVATRTVYLKFPYVVVKESLLVEKGDYKVRVKTPEEVE</sequence>
<gene>
    <name evidence="1" type="ORF">HA336_05915</name>
</gene>
<evidence type="ECO:0000313" key="1">
    <source>
        <dbReference type="EMBL" id="HII70752.1"/>
    </source>
</evidence>
<dbReference type="RefSeq" id="WP_011018480.1">
    <property type="nucleotide sequence ID" value="NZ_DUJS01000004.1"/>
</dbReference>
<accession>A0A832SV24</accession>
<evidence type="ECO:0000313" key="2">
    <source>
        <dbReference type="Proteomes" id="UP000619545"/>
    </source>
</evidence>
<comment type="caution">
    <text evidence="1">The sequence shown here is derived from an EMBL/GenBank/DDBJ whole genome shotgun (WGS) entry which is preliminary data.</text>
</comment>
<organism evidence="1 2">
    <name type="scientific">Methanopyrus kandleri</name>
    <dbReference type="NCBI Taxonomy" id="2320"/>
    <lineage>
        <taxon>Archaea</taxon>
        <taxon>Methanobacteriati</taxon>
        <taxon>Methanobacteriota</taxon>
        <taxon>Methanomada group</taxon>
        <taxon>Methanopyri</taxon>
        <taxon>Methanopyrales</taxon>
        <taxon>Methanopyraceae</taxon>
        <taxon>Methanopyrus</taxon>
    </lineage>
</organism>
<proteinExistence type="predicted"/>